<dbReference type="GO" id="GO:0003677">
    <property type="term" value="F:DNA binding"/>
    <property type="evidence" value="ECO:0007669"/>
    <property type="project" value="UniProtKB-KW"/>
</dbReference>
<dbReference type="Pfam" id="PF00172">
    <property type="entry name" value="Zn_clus"/>
    <property type="match status" value="1"/>
</dbReference>
<evidence type="ECO:0000256" key="3">
    <source>
        <dbReference type="ARBA" id="ARBA00023015"/>
    </source>
</evidence>
<dbReference type="InterPro" id="IPR052360">
    <property type="entry name" value="Transcr_Regulatory_Proteins"/>
</dbReference>
<accession>A0A8H7ATW8</accession>
<dbReference type="Proteomes" id="UP000606974">
    <property type="component" value="Unassembled WGS sequence"/>
</dbReference>
<keyword evidence="6" id="KW-0539">Nucleus</keyword>
<proteinExistence type="predicted"/>
<evidence type="ECO:0000259" key="7">
    <source>
        <dbReference type="PROSITE" id="PS50048"/>
    </source>
</evidence>
<dbReference type="InterPro" id="IPR001138">
    <property type="entry name" value="Zn2Cys6_DnaBD"/>
</dbReference>
<evidence type="ECO:0000256" key="1">
    <source>
        <dbReference type="ARBA" id="ARBA00022723"/>
    </source>
</evidence>
<evidence type="ECO:0000313" key="8">
    <source>
        <dbReference type="EMBL" id="KAF7511055.1"/>
    </source>
</evidence>
<name>A0A8H7ATW8_9EURO</name>
<dbReference type="PANTHER" id="PTHR36206">
    <property type="entry name" value="ASPERCRYPTIN BIOSYNTHESIS CLUSTER-SPECIFIC TRANSCRIPTION REGULATOR ATNN-RELATED"/>
    <property type="match status" value="1"/>
</dbReference>
<dbReference type="PROSITE" id="PS00463">
    <property type="entry name" value="ZN2_CY6_FUNGAL_1"/>
    <property type="match status" value="1"/>
</dbReference>
<organism evidence="8 9">
    <name type="scientific">Endocarpon pusillum</name>
    <dbReference type="NCBI Taxonomy" id="364733"/>
    <lineage>
        <taxon>Eukaryota</taxon>
        <taxon>Fungi</taxon>
        <taxon>Dikarya</taxon>
        <taxon>Ascomycota</taxon>
        <taxon>Pezizomycotina</taxon>
        <taxon>Eurotiomycetes</taxon>
        <taxon>Chaetothyriomycetidae</taxon>
        <taxon>Verrucariales</taxon>
        <taxon>Verrucariaceae</taxon>
        <taxon>Endocarpon</taxon>
    </lineage>
</organism>
<dbReference type="Gene3D" id="4.10.240.10">
    <property type="entry name" value="Zn(2)-C6 fungal-type DNA-binding domain"/>
    <property type="match status" value="1"/>
</dbReference>
<keyword evidence="4" id="KW-0238">DNA-binding</keyword>
<keyword evidence="5" id="KW-0804">Transcription</keyword>
<dbReference type="AlphaFoldDB" id="A0A8H7ATW8"/>
<dbReference type="PROSITE" id="PS50048">
    <property type="entry name" value="ZN2_CY6_FUNGAL_2"/>
    <property type="match status" value="1"/>
</dbReference>
<keyword evidence="3" id="KW-0805">Transcription regulation</keyword>
<keyword evidence="2" id="KW-0862">Zinc</keyword>
<feature type="domain" description="Zn(2)-C6 fungal-type" evidence="7">
    <location>
        <begin position="14"/>
        <end position="42"/>
    </location>
</feature>
<dbReference type="EMBL" id="JAACFV010000024">
    <property type="protein sequence ID" value="KAF7511055.1"/>
    <property type="molecule type" value="Genomic_DNA"/>
</dbReference>
<dbReference type="CDD" id="cd00067">
    <property type="entry name" value="GAL4"/>
    <property type="match status" value="1"/>
</dbReference>
<dbReference type="OrthoDB" id="2593732at2759"/>
<evidence type="ECO:0000256" key="2">
    <source>
        <dbReference type="ARBA" id="ARBA00022833"/>
    </source>
</evidence>
<keyword evidence="9" id="KW-1185">Reference proteome</keyword>
<dbReference type="SUPFAM" id="SSF57701">
    <property type="entry name" value="Zn2/Cys6 DNA-binding domain"/>
    <property type="match status" value="1"/>
</dbReference>
<dbReference type="PANTHER" id="PTHR36206:SF12">
    <property type="entry name" value="ASPERCRYPTIN BIOSYNTHESIS CLUSTER-SPECIFIC TRANSCRIPTION REGULATOR ATNN-RELATED"/>
    <property type="match status" value="1"/>
</dbReference>
<protein>
    <recommendedName>
        <fullName evidence="7">Zn(2)-C6 fungal-type domain-containing protein</fullName>
    </recommendedName>
</protein>
<dbReference type="InterPro" id="IPR021858">
    <property type="entry name" value="Fun_TF"/>
</dbReference>
<dbReference type="GO" id="GO:0000981">
    <property type="term" value="F:DNA-binding transcription factor activity, RNA polymerase II-specific"/>
    <property type="evidence" value="ECO:0007669"/>
    <property type="project" value="InterPro"/>
</dbReference>
<reference evidence="8" key="1">
    <citation type="submission" date="2020-02" db="EMBL/GenBank/DDBJ databases">
        <authorList>
            <person name="Palmer J.M."/>
        </authorList>
    </citation>
    <scope>NUCLEOTIDE SEQUENCE</scope>
    <source>
        <strain evidence="8">EPUS1.4</strain>
        <tissue evidence="8">Thallus</tissue>
    </source>
</reference>
<evidence type="ECO:0000256" key="6">
    <source>
        <dbReference type="ARBA" id="ARBA00023242"/>
    </source>
</evidence>
<keyword evidence="1" id="KW-0479">Metal-binding</keyword>
<dbReference type="SMART" id="SM00066">
    <property type="entry name" value="GAL4"/>
    <property type="match status" value="1"/>
</dbReference>
<evidence type="ECO:0000313" key="9">
    <source>
        <dbReference type="Proteomes" id="UP000606974"/>
    </source>
</evidence>
<dbReference type="InterPro" id="IPR036864">
    <property type="entry name" value="Zn2-C6_fun-type_DNA-bd_sf"/>
</dbReference>
<dbReference type="Pfam" id="PF11951">
    <property type="entry name" value="Fungal_trans_2"/>
    <property type="match status" value="1"/>
</dbReference>
<evidence type="ECO:0000256" key="5">
    <source>
        <dbReference type="ARBA" id="ARBA00023163"/>
    </source>
</evidence>
<evidence type="ECO:0000256" key="4">
    <source>
        <dbReference type="ARBA" id="ARBA00023125"/>
    </source>
</evidence>
<dbReference type="GO" id="GO:0008270">
    <property type="term" value="F:zinc ion binding"/>
    <property type="evidence" value="ECO:0007669"/>
    <property type="project" value="InterPro"/>
</dbReference>
<comment type="caution">
    <text evidence="8">The sequence shown here is derived from an EMBL/GenBank/DDBJ whole genome shotgun (WGS) entry which is preliminary data.</text>
</comment>
<gene>
    <name evidence="8" type="ORF">GJ744_005601</name>
</gene>
<sequence length="609" mass="67909">MAHLRVCSNKVRTGCRTCKARHLKCGEEKPQCNRCVSTGRVCPGYPTSRPAFKPAVKCAEKGLMMIHHTANLHASNIAKVNIPTAPSTAISQDSREQRFFEYFRTRTALDLVSCFDSPLWPPYVLQLAHNEPAVRHIVIGIGCLHKQFESAATGDILDSRFALKQYTAAIKHVIGSFNPGSQQSADVALLTCALFPLFECLRGHYRSALRHISSGLKVLQERQANNSLSPSSYILARFLEGLFSRLGPQVMEITDISSTLPIPIMKETFLRDITVPSIFSSIEEAEGILTTIWPRIHYILLRLEASTADGSVPLLDPRKQELLAMQAILAQFFGRWSAALDKYLANKLRTKSSCGGSRKVQMEPGIYILQIWRELITVWQGLDMSAGETAWDPFIDQFKSIADLATSFVDQSAKITASYPTLMPSTLQDAPRPQNRLGGSKSTATLTDLFGLSGHIRSNRSNVPHAPVPAPLIKPIFSLSIGIIPPLYLVASRCRDPAIRRQVIHLLSICNRREGIWDSQVTSQLASQILDIEEAGARQHLREVAEKNATDDGKPVIIESMEQIPEWVRVTSLWVSSVDRRATVRYKRSSAGNKRHDSQEYVCEAHYQW</sequence>